<evidence type="ECO:0000256" key="1">
    <source>
        <dbReference type="SAM" id="MobiDB-lite"/>
    </source>
</evidence>
<protein>
    <recommendedName>
        <fullName evidence="4">HTH cro/C1-type domain-containing protein</fullName>
    </recommendedName>
</protein>
<accession>A0ABQ5W1G7</accession>
<dbReference type="Proteomes" id="UP001156691">
    <property type="component" value="Unassembled WGS sequence"/>
</dbReference>
<organism evidence="2 3">
    <name type="scientific">Devosia nitrariae</name>
    <dbReference type="NCBI Taxonomy" id="2071872"/>
    <lineage>
        <taxon>Bacteria</taxon>
        <taxon>Pseudomonadati</taxon>
        <taxon>Pseudomonadota</taxon>
        <taxon>Alphaproteobacteria</taxon>
        <taxon>Hyphomicrobiales</taxon>
        <taxon>Devosiaceae</taxon>
        <taxon>Devosia</taxon>
    </lineage>
</organism>
<proteinExistence type="predicted"/>
<feature type="region of interest" description="Disordered" evidence="1">
    <location>
        <begin position="115"/>
        <end position="145"/>
    </location>
</feature>
<keyword evidence="3" id="KW-1185">Reference proteome</keyword>
<reference evidence="3" key="1">
    <citation type="journal article" date="2019" name="Int. J. Syst. Evol. Microbiol.">
        <title>The Global Catalogue of Microorganisms (GCM) 10K type strain sequencing project: providing services to taxonomists for standard genome sequencing and annotation.</title>
        <authorList>
            <consortium name="The Broad Institute Genomics Platform"/>
            <consortium name="The Broad Institute Genome Sequencing Center for Infectious Disease"/>
            <person name="Wu L."/>
            <person name="Ma J."/>
        </authorList>
    </citation>
    <scope>NUCLEOTIDE SEQUENCE [LARGE SCALE GENOMIC DNA]</scope>
    <source>
        <strain evidence="3">NBRC 112416</strain>
    </source>
</reference>
<feature type="compositionally biased region" description="Basic and acidic residues" evidence="1">
    <location>
        <begin position="131"/>
        <end position="145"/>
    </location>
</feature>
<name>A0ABQ5W1G7_9HYPH</name>
<dbReference type="RefSeq" id="WP_284339011.1">
    <property type="nucleotide sequence ID" value="NZ_BSNS01000004.1"/>
</dbReference>
<comment type="caution">
    <text evidence="2">The sequence shown here is derived from an EMBL/GenBank/DDBJ whole genome shotgun (WGS) entry which is preliminary data.</text>
</comment>
<evidence type="ECO:0008006" key="4">
    <source>
        <dbReference type="Google" id="ProtNLM"/>
    </source>
</evidence>
<gene>
    <name evidence="2" type="ORF">GCM10010862_08250</name>
</gene>
<dbReference type="EMBL" id="BSNS01000004">
    <property type="protein sequence ID" value="GLQ53566.1"/>
    <property type="molecule type" value="Genomic_DNA"/>
</dbReference>
<sequence length="145" mass="17013">MTDDKIEKAERRRRQLAEILEHLYANNRSEFARDLKVSSSLIAMMLRGEREVSDKFALHLIQHIQDLLETKAHQLYHARDVALELGRELVPGFDLPLIVSNEDHKAQMDEIMQELREREESGEEPDPGILEEIHAIIRNDRKPRR</sequence>
<evidence type="ECO:0000313" key="3">
    <source>
        <dbReference type="Proteomes" id="UP001156691"/>
    </source>
</evidence>
<evidence type="ECO:0000313" key="2">
    <source>
        <dbReference type="EMBL" id="GLQ53566.1"/>
    </source>
</evidence>